<organism evidence="2 3">
    <name type="scientific">Yokenella regensburgei</name>
    <dbReference type="NCBI Taxonomy" id="158877"/>
    <lineage>
        <taxon>Bacteria</taxon>
        <taxon>Pseudomonadati</taxon>
        <taxon>Pseudomonadota</taxon>
        <taxon>Gammaproteobacteria</taxon>
        <taxon>Enterobacterales</taxon>
        <taxon>Enterobacteriaceae</taxon>
        <taxon>Yokenella</taxon>
    </lineage>
</organism>
<gene>
    <name evidence="2" type="ORF">C7387_0680</name>
</gene>
<comment type="caution">
    <text evidence="2">The sequence shown here is derived from an EMBL/GenBank/DDBJ whole genome shotgun (WGS) entry which is preliminary data.</text>
</comment>
<keyword evidence="1" id="KW-0175">Coiled coil</keyword>
<evidence type="ECO:0000313" key="2">
    <source>
        <dbReference type="EMBL" id="RKR64003.1"/>
    </source>
</evidence>
<accession>A0ABX9RZL7</accession>
<proteinExistence type="predicted"/>
<dbReference type="Proteomes" id="UP000267341">
    <property type="component" value="Unassembled WGS sequence"/>
</dbReference>
<keyword evidence="3" id="KW-1185">Reference proteome</keyword>
<dbReference type="Pfam" id="PF13935">
    <property type="entry name" value="Ead_Ea22"/>
    <property type="match status" value="1"/>
</dbReference>
<sequence>MSNIDKQALREAAEKAGGDKWQAKKISGDFYVIRSGSHKKQLGITSYQPIAEIDHKPVRDFVASANPEAVLALLDELEAAEKLIAEQRTAIEKLETMTDNAHDALSAVLDSGDVMNLHVIDMLKRGLNNQSQRAAMLKGSD</sequence>
<dbReference type="EMBL" id="RBIZ01000003">
    <property type="protein sequence ID" value="RKR64003.1"/>
    <property type="molecule type" value="Genomic_DNA"/>
</dbReference>
<dbReference type="InterPro" id="IPR025153">
    <property type="entry name" value="Ead_Ea22"/>
</dbReference>
<feature type="coiled-coil region" evidence="1">
    <location>
        <begin position="70"/>
        <end position="97"/>
    </location>
</feature>
<name>A0ABX9RZL7_9ENTR</name>
<reference evidence="2 3" key="1">
    <citation type="submission" date="2018-10" db="EMBL/GenBank/DDBJ databases">
        <title>Genomic Encyclopedia of Type Strains, Phase IV (KMG-IV): sequencing the most valuable type-strain genomes for metagenomic binning, comparative biology and taxonomic classification.</title>
        <authorList>
            <person name="Goeker M."/>
        </authorList>
    </citation>
    <scope>NUCLEOTIDE SEQUENCE [LARGE SCALE GENOMIC DNA]</scope>
    <source>
        <strain evidence="2 3">DSM 5079</strain>
    </source>
</reference>
<evidence type="ECO:0000313" key="3">
    <source>
        <dbReference type="Proteomes" id="UP000267341"/>
    </source>
</evidence>
<dbReference type="GeneID" id="66902750"/>
<dbReference type="RefSeq" id="WP_120816057.1">
    <property type="nucleotide sequence ID" value="NZ_RBIZ01000003.1"/>
</dbReference>
<evidence type="ECO:0000256" key="1">
    <source>
        <dbReference type="SAM" id="Coils"/>
    </source>
</evidence>
<protein>
    <submittedName>
        <fullName evidence="2">Ead/Ea22-like protein</fullName>
    </submittedName>
</protein>